<organism evidence="13 14">
    <name type="scientific">Larinioides sclopetarius</name>
    <dbReference type="NCBI Taxonomy" id="280406"/>
    <lineage>
        <taxon>Eukaryota</taxon>
        <taxon>Metazoa</taxon>
        <taxon>Ecdysozoa</taxon>
        <taxon>Arthropoda</taxon>
        <taxon>Chelicerata</taxon>
        <taxon>Arachnida</taxon>
        <taxon>Araneae</taxon>
        <taxon>Araneomorphae</taxon>
        <taxon>Entelegynae</taxon>
        <taxon>Araneoidea</taxon>
        <taxon>Araneidae</taxon>
        <taxon>Larinioides</taxon>
    </lineage>
</organism>
<dbReference type="Gene3D" id="1.25.40.20">
    <property type="entry name" value="Ankyrin repeat-containing domain"/>
    <property type="match status" value="1"/>
</dbReference>
<dbReference type="GO" id="GO:0090729">
    <property type="term" value="F:toxin activity"/>
    <property type="evidence" value="ECO:0007669"/>
    <property type="project" value="UniProtKB-KW"/>
</dbReference>
<proteinExistence type="predicted"/>
<evidence type="ECO:0000256" key="11">
    <source>
        <dbReference type="ARBA" id="ARBA00023298"/>
    </source>
</evidence>
<keyword evidence="9" id="KW-0638">Presynaptic neurotoxin</keyword>
<evidence type="ECO:0000256" key="2">
    <source>
        <dbReference type="ARBA" id="ARBA00004613"/>
    </source>
</evidence>
<feature type="repeat" description="ANK" evidence="12">
    <location>
        <begin position="11"/>
        <end position="43"/>
    </location>
</feature>
<reference evidence="13 14" key="1">
    <citation type="submission" date="2024-04" db="EMBL/GenBank/DDBJ databases">
        <authorList>
            <person name="Rising A."/>
            <person name="Reimegard J."/>
            <person name="Sonavane S."/>
            <person name="Akerstrom W."/>
            <person name="Nylinder S."/>
            <person name="Hedman E."/>
            <person name="Kallberg Y."/>
        </authorList>
    </citation>
    <scope>NUCLEOTIDE SEQUENCE [LARGE SCALE GENOMIC DNA]</scope>
</reference>
<dbReference type="GO" id="GO:0006887">
    <property type="term" value="P:exocytosis"/>
    <property type="evidence" value="ECO:0007669"/>
    <property type="project" value="UniProtKB-KW"/>
</dbReference>
<dbReference type="AlphaFoldDB" id="A0AAV2B892"/>
<keyword evidence="11" id="KW-0472">Membrane</keyword>
<evidence type="ECO:0000256" key="6">
    <source>
        <dbReference type="ARBA" id="ARBA00022656"/>
    </source>
</evidence>
<comment type="caution">
    <text evidence="13">The sequence shown here is derived from an EMBL/GenBank/DDBJ whole genome shotgun (WGS) entry which is preliminary data.</text>
</comment>
<dbReference type="SMART" id="SM00248">
    <property type="entry name" value="ANK"/>
    <property type="match status" value="3"/>
</dbReference>
<evidence type="ECO:0000256" key="1">
    <source>
        <dbReference type="ARBA" id="ARBA00004175"/>
    </source>
</evidence>
<sequence>MGIDINSKDSNGRSLLHFAVNEQKKDKVISLLSSGADVFAVTAKGNTSLHIAASRGFSEIAKILLDHVKEHHSSKLDYFINAKTTATGSAALHAAANESTAKILLKYGAIYNPQNNIGQTPAELAKNLYVIYLLRLTDRVFKDAARCNSQLIREIGMLQMMGFSSMFFARNRDRQTLLEVAQEANNRILECVLSQMINSNQLVLQDSRIFLL</sequence>
<evidence type="ECO:0000256" key="3">
    <source>
        <dbReference type="ARBA" id="ARBA00022483"/>
    </source>
</evidence>
<dbReference type="GO" id="GO:0005576">
    <property type="term" value="C:extracellular region"/>
    <property type="evidence" value="ECO:0007669"/>
    <property type="project" value="UniProtKB-SubCell"/>
</dbReference>
<dbReference type="PANTHER" id="PTHR24124">
    <property type="entry name" value="ANKYRIN REPEAT FAMILY A"/>
    <property type="match status" value="1"/>
</dbReference>
<comment type="subcellular location">
    <subcellularLocation>
        <location evidence="2">Secreted</location>
    </subcellularLocation>
    <subcellularLocation>
        <location evidence="1">Target cell membrane</location>
    </subcellularLocation>
</comment>
<keyword evidence="3" id="KW-0268">Exocytosis</keyword>
<keyword evidence="14" id="KW-1185">Reference proteome</keyword>
<keyword evidence="10 12" id="KW-0040">ANK repeat</keyword>
<keyword evidence="7" id="KW-0528">Neurotoxin</keyword>
<dbReference type="GO" id="GO:0044231">
    <property type="term" value="C:host cell presynaptic membrane"/>
    <property type="evidence" value="ECO:0007669"/>
    <property type="project" value="UniProtKB-KW"/>
</dbReference>
<keyword evidence="11" id="KW-1053">Target membrane</keyword>
<gene>
    <name evidence="13" type="ORF">LARSCL_LOCUS17301</name>
</gene>
<dbReference type="PROSITE" id="PS50088">
    <property type="entry name" value="ANK_REPEAT"/>
    <property type="match status" value="2"/>
</dbReference>
<dbReference type="EMBL" id="CAXIEN010000292">
    <property type="protein sequence ID" value="CAL1291840.1"/>
    <property type="molecule type" value="Genomic_DNA"/>
</dbReference>
<accession>A0AAV2B892</accession>
<evidence type="ECO:0000256" key="4">
    <source>
        <dbReference type="ARBA" id="ARBA00022525"/>
    </source>
</evidence>
<dbReference type="SUPFAM" id="SSF48403">
    <property type="entry name" value="Ankyrin repeat"/>
    <property type="match status" value="1"/>
</dbReference>
<keyword evidence="6" id="KW-0800">Toxin</keyword>
<evidence type="ECO:0000256" key="12">
    <source>
        <dbReference type="PROSITE-ProRule" id="PRU00023"/>
    </source>
</evidence>
<dbReference type="Pfam" id="PF12796">
    <property type="entry name" value="Ank_2"/>
    <property type="match status" value="1"/>
</dbReference>
<evidence type="ECO:0000313" key="13">
    <source>
        <dbReference type="EMBL" id="CAL1291840.1"/>
    </source>
</evidence>
<keyword evidence="5" id="KW-1052">Target cell membrane</keyword>
<evidence type="ECO:0008006" key="15">
    <source>
        <dbReference type="Google" id="ProtNLM"/>
    </source>
</evidence>
<evidence type="ECO:0000313" key="14">
    <source>
        <dbReference type="Proteomes" id="UP001497382"/>
    </source>
</evidence>
<protein>
    <recommendedName>
        <fullName evidence="15">Ankyrin repeat protein</fullName>
    </recommendedName>
</protein>
<dbReference type="PRINTS" id="PR01415">
    <property type="entry name" value="ANKYRIN"/>
</dbReference>
<name>A0AAV2B892_9ARAC</name>
<keyword evidence="4" id="KW-0964">Secreted</keyword>
<keyword evidence="8" id="KW-0677">Repeat</keyword>
<dbReference type="Proteomes" id="UP001497382">
    <property type="component" value="Unassembled WGS sequence"/>
</dbReference>
<dbReference type="GO" id="GO:0005634">
    <property type="term" value="C:nucleus"/>
    <property type="evidence" value="ECO:0007669"/>
    <property type="project" value="TreeGrafter"/>
</dbReference>
<dbReference type="PROSITE" id="PS50297">
    <property type="entry name" value="ANK_REP_REGION"/>
    <property type="match status" value="2"/>
</dbReference>
<evidence type="ECO:0000256" key="9">
    <source>
        <dbReference type="ARBA" id="ARBA00023028"/>
    </source>
</evidence>
<dbReference type="GO" id="GO:0044218">
    <property type="term" value="C:other organism cell membrane"/>
    <property type="evidence" value="ECO:0007669"/>
    <property type="project" value="UniProtKB-KW"/>
</dbReference>
<evidence type="ECO:0000256" key="10">
    <source>
        <dbReference type="ARBA" id="ARBA00023043"/>
    </source>
</evidence>
<feature type="repeat" description="ANK" evidence="12">
    <location>
        <begin position="44"/>
        <end position="67"/>
    </location>
</feature>
<dbReference type="GO" id="GO:0010468">
    <property type="term" value="P:regulation of gene expression"/>
    <property type="evidence" value="ECO:0007669"/>
    <property type="project" value="TreeGrafter"/>
</dbReference>
<dbReference type="PANTHER" id="PTHR24124:SF14">
    <property type="entry name" value="CHROMOSOME UNDETERMINED SCAFFOLD_25, WHOLE GENOME SHOTGUN SEQUENCE"/>
    <property type="match status" value="1"/>
</dbReference>
<dbReference type="InterPro" id="IPR002110">
    <property type="entry name" value="Ankyrin_rpt"/>
</dbReference>
<evidence type="ECO:0000256" key="8">
    <source>
        <dbReference type="ARBA" id="ARBA00022737"/>
    </source>
</evidence>
<dbReference type="InterPro" id="IPR036770">
    <property type="entry name" value="Ankyrin_rpt-contain_sf"/>
</dbReference>
<evidence type="ECO:0000256" key="5">
    <source>
        <dbReference type="ARBA" id="ARBA00022537"/>
    </source>
</evidence>
<evidence type="ECO:0000256" key="7">
    <source>
        <dbReference type="ARBA" id="ARBA00022699"/>
    </source>
</evidence>